<keyword evidence="3" id="KW-0677">Repeat</keyword>
<evidence type="ECO:0000313" key="7">
    <source>
        <dbReference type="EMBL" id="CAB9526342.1"/>
    </source>
</evidence>
<keyword evidence="6" id="KW-0812">Transmembrane</keyword>
<dbReference type="FunFam" id="3.80.10.10:FF:000041">
    <property type="entry name" value="LRR receptor-like serine/threonine-protein kinase ERECTA"/>
    <property type="match status" value="1"/>
</dbReference>
<evidence type="ECO:0000256" key="1">
    <source>
        <dbReference type="ARBA" id="ARBA00022614"/>
    </source>
</evidence>
<dbReference type="Proteomes" id="UP001153069">
    <property type="component" value="Unassembled WGS sequence"/>
</dbReference>
<evidence type="ECO:0000256" key="5">
    <source>
        <dbReference type="SAM" id="MobiDB-lite"/>
    </source>
</evidence>
<evidence type="ECO:0008006" key="9">
    <source>
        <dbReference type="Google" id="ProtNLM"/>
    </source>
</evidence>
<dbReference type="SUPFAM" id="SSF52058">
    <property type="entry name" value="L domain-like"/>
    <property type="match status" value="1"/>
</dbReference>
<comment type="caution">
    <text evidence="7">The sequence shown here is derived from an EMBL/GenBank/DDBJ whole genome shotgun (WGS) entry which is preliminary data.</text>
</comment>
<evidence type="ECO:0000313" key="8">
    <source>
        <dbReference type="Proteomes" id="UP001153069"/>
    </source>
</evidence>
<gene>
    <name evidence="7" type="ORF">SEMRO_1813_G299291.1</name>
</gene>
<dbReference type="PANTHER" id="PTHR47988">
    <property type="entry name" value="SOMATIC EMBRYOGENESIS RECEPTOR KINASE 1"/>
    <property type="match status" value="1"/>
</dbReference>
<keyword evidence="2" id="KW-0732">Signal</keyword>
<protein>
    <recommendedName>
        <fullName evidence="9">L domain-like protein</fullName>
    </recommendedName>
</protein>
<evidence type="ECO:0000256" key="6">
    <source>
        <dbReference type="SAM" id="Phobius"/>
    </source>
</evidence>
<dbReference type="FunFam" id="3.80.10.10:FF:000095">
    <property type="entry name" value="LRR receptor-like serine/threonine-protein kinase GSO1"/>
    <property type="match status" value="1"/>
</dbReference>
<evidence type="ECO:0000256" key="4">
    <source>
        <dbReference type="ARBA" id="ARBA00023136"/>
    </source>
</evidence>
<dbReference type="AlphaFoldDB" id="A0A9N8EQT9"/>
<accession>A0A9N8EQT9</accession>
<keyword evidence="4 6" id="KW-0472">Membrane</keyword>
<evidence type="ECO:0000256" key="2">
    <source>
        <dbReference type="ARBA" id="ARBA00022729"/>
    </source>
</evidence>
<keyword evidence="1" id="KW-0433">Leucine-rich repeat</keyword>
<dbReference type="InterPro" id="IPR001611">
    <property type="entry name" value="Leu-rich_rpt"/>
</dbReference>
<evidence type="ECO:0000256" key="3">
    <source>
        <dbReference type="ARBA" id="ARBA00022737"/>
    </source>
</evidence>
<feature type="compositionally biased region" description="Polar residues" evidence="5">
    <location>
        <begin position="50"/>
        <end position="60"/>
    </location>
</feature>
<name>A0A9N8EQT9_9STRA</name>
<keyword evidence="8" id="KW-1185">Reference proteome</keyword>
<sequence length="857" mass="92428">MEIVAGQASLAVAERLNAKVNEAAEVEGKANRVPSDAQNATRVPEEQDQDSGPGNMTDTHTAAVEPVPEPGLYRTNLVNPQSQPGAFLGAPGGRLQRNPNLNYGLLGAHNSGTDSGPGDLRVGTAGQISTNEGLVQANAVEDDTAELMHANPVDLEAAQHRTLQKKQQQRNFLAAVLWLLLVVAIIVGFVVGTQKNKEPKVVVLESTEAPTVHGSMQPSEVPSIAPTGSLDLLLDRLPEYTLASINSGSETPQWKAWWWLANHQNITFLPEWRKTQLFALATFFYAFQGENWNPLIKDFGWMDDTVEECDWFSSGFGYFALGKYNQAPYPILSCNDRGEYTSLHLEHLRLHGAGLSPFIPPEITLLTALAKIRLQVTDISMSISSLLPTKLLHEMTGLTTLNLSGNEFTGKIPSEISLMSSLSGLFLGLNQLSGQIPSEIGLLTSLARLSLPENELTGQLPSELGLLRSLETLFLSTGTNQFTGELPSELGLLTLLKTVFLTASLMTGPIPSELGLLTSLEGLLFSDNQFTGPIPFELGKLTSLTSLSLNQHQLTGQIPSELGLLTSLDFLWLAENRLLGPIPSELGMLTALTWLECDQNQLTGQVPSELGLMVSLLWIDLSESRFTGPLPSELGLLTSLSRLSLFDNQFTGTIPTEIGMMTALTSLALHNNSLAGTLPSQLNASIELRLYGNQFSGTVPDHLCSLLGCNCSLNETPPVSTCAGLTEAPVEWPGLFPTSGADVMLNIQTDEYPEETSWIWQKETNVTGIWDTLESGGPLGIGYYLYSSLFLVNSGTAYRLIVSDIFGDGIPSGWITVTATNQTVLYSLVGAEDFSEITVDVLVGADGSFDAINSTAL</sequence>
<dbReference type="InterPro" id="IPR032675">
    <property type="entry name" value="LRR_dom_sf"/>
</dbReference>
<proteinExistence type="predicted"/>
<dbReference type="EMBL" id="CAICTM010001811">
    <property type="protein sequence ID" value="CAB9526342.1"/>
    <property type="molecule type" value="Genomic_DNA"/>
</dbReference>
<feature type="transmembrane region" description="Helical" evidence="6">
    <location>
        <begin position="171"/>
        <end position="191"/>
    </location>
</feature>
<feature type="region of interest" description="Disordered" evidence="5">
    <location>
        <begin position="25"/>
        <end position="63"/>
    </location>
</feature>
<organism evidence="7 8">
    <name type="scientific">Seminavis robusta</name>
    <dbReference type="NCBI Taxonomy" id="568900"/>
    <lineage>
        <taxon>Eukaryota</taxon>
        <taxon>Sar</taxon>
        <taxon>Stramenopiles</taxon>
        <taxon>Ochrophyta</taxon>
        <taxon>Bacillariophyta</taxon>
        <taxon>Bacillariophyceae</taxon>
        <taxon>Bacillariophycidae</taxon>
        <taxon>Naviculales</taxon>
        <taxon>Naviculaceae</taxon>
        <taxon>Seminavis</taxon>
    </lineage>
</organism>
<dbReference type="Pfam" id="PF00560">
    <property type="entry name" value="LRR_1"/>
    <property type="match status" value="2"/>
</dbReference>
<keyword evidence="6" id="KW-1133">Transmembrane helix</keyword>
<dbReference type="Gene3D" id="3.80.10.10">
    <property type="entry name" value="Ribonuclease Inhibitor"/>
    <property type="match status" value="4"/>
</dbReference>
<dbReference type="OrthoDB" id="46376at2759"/>
<reference evidence="7" key="1">
    <citation type="submission" date="2020-06" db="EMBL/GenBank/DDBJ databases">
        <authorList>
            <consortium name="Plant Systems Biology data submission"/>
        </authorList>
    </citation>
    <scope>NUCLEOTIDE SEQUENCE</scope>
    <source>
        <strain evidence="7">D6</strain>
    </source>
</reference>